<dbReference type="VEuPathDB" id="PlasmoDB:PfIT_070016900"/>
<dbReference type="VEuPathDB" id="PlasmoDB:PfTG01_000063900"/>
<dbReference type="VEuPathDB" id="PlasmoDB:PfSD01_120045700"/>
<dbReference type="FunFam" id="1.10.1900.40:FF:000001">
    <property type="entry name" value="Erythrocyte membrane protein 1"/>
    <property type="match status" value="1"/>
</dbReference>
<feature type="region of interest" description="Disordered" evidence="1">
    <location>
        <begin position="2296"/>
        <end position="2340"/>
    </location>
</feature>
<dbReference type="VEuPathDB" id="PlasmoDB:PfKH02_120045700"/>
<dbReference type="VEuPathDB" id="PlasmoDB:PfNF135_120045200"/>
<dbReference type="VEuPathDB" id="PlasmoDB:PfHB3_120005700"/>
<dbReference type="VEuPathDB" id="PlasmoDB:PfDd2_070016200"/>
<dbReference type="VEuPathDB" id="PlasmoDB:PfSN01_000010400"/>
<feature type="region of interest" description="Disordered" evidence="1">
    <location>
        <begin position="1317"/>
        <end position="1355"/>
    </location>
</feature>
<dbReference type="InterPro" id="IPR044932">
    <property type="entry name" value="PfEMP1_ATS_sf"/>
</dbReference>
<proteinExistence type="predicted"/>
<dbReference type="InterPro" id="IPR041480">
    <property type="entry name" value="CIDR1_gamma"/>
</dbReference>
<dbReference type="VEuPathDB" id="PlasmoDB:PfCD01_040026500"/>
<name>Q26033_PLAFA</name>
<feature type="region of interest" description="Disordered" evidence="1">
    <location>
        <begin position="2056"/>
        <end position="2166"/>
    </location>
</feature>
<dbReference type="Gene3D" id="1.20.58.830">
    <property type="match status" value="3"/>
</dbReference>
<feature type="compositionally biased region" description="Low complexity" evidence="1">
    <location>
        <begin position="2296"/>
        <end position="2318"/>
    </location>
</feature>
<feature type="compositionally biased region" description="Polar residues" evidence="1">
    <location>
        <begin position="1337"/>
        <end position="1347"/>
    </location>
</feature>
<dbReference type="VEuPathDB" id="PlasmoDB:PfSN01_120045500"/>
<dbReference type="VEuPathDB" id="PlasmoDB:PfHB3_120045200"/>
<dbReference type="VEuPathDB" id="PlasmoDB:PfNF135_000015300"/>
<evidence type="ECO:0000259" key="5">
    <source>
        <dbReference type="Pfam" id="PF15447"/>
    </source>
</evidence>
<feature type="compositionally biased region" description="Polar residues" evidence="1">
    <location>
        <begin position="2319"/>
        <end position="2340"/>
    </location>
</feature>
<feature type="domain" description="Duffy-antigen binding" evidence="3">
    <location>
        <begin position="119"/>
        <end position="307"/>
    </location>
</feature>
<dbReference type="VEuPathDB" id="PlasmoDB:PfML01_070017000"/>
<dbReference type="VEuPathDB" id="PlasmoDB:PfGN01_080014600"/>
<feature type="compositionally biased region" description="Acidic residues" evidence="1">
    <location>
        <begin position="2078"/>
        <end position="2090"/>
    </location>
</feature>
<dbReference type="VEuPathDB" id="PlasmoDB:PfKH02_120045200"/>
<dbReference type="VEuPathDB" id="PlasmoDB:PfSN01_120005600"/>
<feature type="compositionally biased region" description="Polar residues" evidence="1">
    <location>
        <begin position="788"/>
        <end position="798"/>
    </location>
</feature>
<feature type="compositionally biased region" description="Basic and acidic residues" evidence="1">
    <location>
        <begin position="1211"/>
        <end position="1235"/>
    </location>
</feature>
<protein>
    <submittedName>
        <fullName evidence="9">Variant-specific surface protein</fullName>
    </submittedName>
</protein>
<dbReference type="Pfam" id="PF21807">
    <property type="entry name" value="PfEMP1_CIDRalpha1_dom"/>
    <property type="match status" value="1"/>
</dbReference>
<dbReference type="VEuPathDB" id="PlasmoDB:PfNF54_040018600"/>
<dbReference type="Pfam" id="PF15445">
    <property type="entry name" value="ATS"/>
    <property type="match status" value="1"/>
</dbReference>
<feature type="domain" description="Plasmodium falciparum erythrocyte membrane protein 1 acidic terminal segment" evidence="4">
    <location>
        <begin position="2179"/>
        <end position="2664"/>
    </location>
</feature>
<dbReference type="PIR" id="T28626">
    <property type="entry name" value="T28626"/>
</dbReference>
<dbReference type="InterPro" id="IPR004258">
    <property type="entry name" value="DBL"/>
</dbReference>
<reference evidence="9" key="1">
    <citation type="journal article" date="1995" name="Cell">
        <title>The large diverse gene family var encodes proteins involved in cytoadherence and antigenic variation of Plasmodium falciparum-infected erythrocytes.</title>
        <authorList>
            <person name="Su X.Z."/>
            <person name="Heatwole V.M."/>
            <person name="Wertheimer S.P."/>
            <person name="Guinet F."/>
            <person name="Herrfeldt J.A."/>
            <person name="Peterson D.S."/>
            <person name="Ravetch J.A."/>
            <person name="Wellems T.E."/>
        </authorList>
    </citation>
    <scope>NUCLEOTIDE SEQUENCE</scope>
    <source>
        <strain evidence="9">FCR3</strain>
    </source>
</reference>
<dbReference type="VEuPathDB" id="PlasmoDB:PfHB3_000008800"/>
<dbReference type="VEuPathDB" id="PlasmoDB:Pf7G8_070018000"/>
<feature type="region of interest" description="Disordered" evidence="1">
    <location>
        <begin position="768"/>
        <end position="801"/>
    </location>
</feature>
<feature type="domain" description="Duffy-binding-like" evidence="8">
    <location>
        <begin position="311"/>
        <end position="456"/>
    </location>
</feature>
<feature type="domain" description="Cysteine-rich interdomain region 1 gamma" evidence="6">
    <location>
        <begin position="1847"/>
        <end position="1900"/>
    </location>
</feature>
<dbReference type="Pfam" id="PF15447">
    <property type="entry name" value="NTS"/>
    <property type="match status" value="1"/>
</dbReference>
<dbReference type="VEuPathDB" id="PlasmoDB:PfTG01_000030800"/>
<dbReference type="VEuPathDB" id="PlasmoDB:PfGN01_030030900"/>
<dbReference type="GO" id="GO:0046789">
    <property type="term" value="F:host cell surface receptor binding"/>
    <property type="evidence" value="ECO:0007669"/>
    <property type="project" value="InterPro"/>
</dbReference>
<dbReference type="InterPro" id="IPR054595">
    <property type="entry name" value="DBL_C"/>
</dbReference>
<sequence length="2664" mass="302414">MVLQRAAGGGGDGIDKRSAKHLLDSIGKKVYDKVHGDALQPSNGKLKGTLSLAIFEKAPEGKQTSEDPCDLNHEYHTTVTSGYDKENPCKDRPEVRFSYTEGAECDKSKIRGSNSNKDGACAPFRRLHLCDQHLEHIKHDKITRHNLLADVCEAAKFEAESLEKYRGQYQLNNSDVNINICTELARSFADIGDIVRGRDLYRGNDKEKDRLEENLRKIFKKIYDNLNDAHVQEHYKDDDKGTKNYYKLRNAWWEANRQTVWKAITCGAAGGTYFRQTCGTGTWTNEKCRCPINDVPTYFDYVPQYLRWFEEWAEDFCRKKKKYVDIVKTNCRNYSRNLYCSGNGLDCQETIRVIGHHVIGSECSKCSVWCRRYKKWIDNQKEEFLKQKKKCENEMLSKSKKKQSTKYNVYEGYDKEFYKILKSENVGGLDKFLELLNEERECQEFSNDLGKIDFKTVDGGGVGAIGGGASDSNNSNKTFSHSQYCEECPGCGVELIGNEWKEKNKGECKGGKRYNIPKGTKHNVIPVLSFGDEHKEIIEKIEQFCAESNSDSSKLTEQWKCYYGDKEYEVCTLENRNKSEEDPEEIQKTFHNFFYFWIRHLLNDSIEWRDKINNCIEKAKEGKCKNECKTDCGCFQRWIGKKKEEWGEIKKHFKTQDGFSIFGNNYDFVLENVLNIDELFQDITEAYGNSQKIQGIKDTLAKKKTQAADDATEQKNTIDLLFEYDSEEAEKCKKIQEECQPKKPTKVRNPCYGNNTYDALAGKVAQKLQQEAKEQLDRNDSRSALKANASQGKYSNQGDPDDFKKNLCGITQKHSNAIGDSKNPCNNKGKERFNVGEKWKNGGEVKMSHTDLYLPPRRQHFCTSNLEHLNTKSTGLTSDKAIHSLLGDVLLAAKKEGEDIKTKLTENDNRSSICRTMKYSFADIGDIIRGTDLWDINGDATGVQNNLKDIFSKITEELKKQHPDKFNDNDKYTNDSKHTKLRSDWWEANRDQVWKAMTCPTKNGNIQCGATPHDDYIPQRLRWMVEWAEWFCKEQSRLYEELLRDCGSCTTGKCNNDKCAKCDKQCQEYKTKIQPWADQWNEISNKYQILYWQAKIAAINGGTEKSTTTKDDKDKNVIDFLQKLHEANYGTRGPPPEAHPDRRPRRAATSKSDVYETTAGYIHQEARTRECLGQNVFCNNNGNNEYAFSLTPHEYKHACKCNENKASSPEELGRSDSFDDHQTPRPEEDEVHSSEEGEEDESEDEEKEEEVEEVHDGADEKAGAVSQPEASPTTKDVVKPPCDIVKELFSNVDTLQKACSTKYGPGKNYGWRCIPTKTSNDVTGEDGQGSRRVVRSTPESGSNSDKNGATCIPPRRRRLYVGKLEQWANKHNTETSVSQGEATEARGSEAPAPGGKESSSGGKETPSDKLRTAFIESAAVETFFLWDRYKKEWLAQKKAELQNGGLDLYSSGDGDPDNPQNKLLNGVIPPDFLRLMFYTLGDYRDILVHGGNTSDSGNTNGSNNNNIVLEASGNKEDMQKIQEKIEQILPKNGGTPLVPKSSAQTPDKWWNEHAESIWKGMICALTYTEKNPDTSARGDENKIEKDDEVYEKFFGSTADKHGTASTPTGTYKTQYDYEKVKLEDTSGAKTPSASSDTPLLSDFVLRPPYFRYLEEWGQNFCKERKKRLKQIKEECMDGSDKKYSGDGEQCDRRDTSNEVSADLEGRSCGNSCRFYKKWIKRKRKEYDKQANAYSKQKTKYEEGSKGAGLNDHNKEFCVKLGTCTDAAAFLNRLKNGPCKKDNENGGNDINFGNTEETFRPAENCKPCSSFKINCRNGNCRSGDGDTKEKCNGGTITTGNFNTMGTCTEDVVMHVSDKNANEFEGDGLDEACENAGIFTGIRKDEWKCRKVCGLHICKQEKGNGAINDQQIILVRALLKRWVEYFLEDYKKIKKKLKPCIENGNGSTCINGCNKKCNRVGEWIKLKKDEWTKIKNHYLEKNKEGDKNVTSLVTNVLETLVTQIAAANDKREQTSLDKLKTSLGCNCPENSRKNDGNENDAIDCMLNKLETKIHECKTQHENSVENSDQPHPNCGGNPPPDEEDLLLEEENPVEQPGFCPTPQQEPEPDDKCGKLEEKKDEKKEQPEQPAEEDGGAIVPSGPPGSEPEADKGPVKPAEIPKPQEPPDLSHPAVIPSLVTSTLAWSVGIGFAAFTYFYLKKKTKSSVGNLFQILQIPKSDYDIPTKLSPNRYIPYTSGKYRGKRYIYLEGDSGTDSGYTDHYSDITSSESEYEEMDINDIYVPGSPKYKTLIEVVLEPSGNNTTASGNNTTASGNNTTASGKNTPSDTQNDIQNDGIPSSKITDNEWNQLKDEFISQYLQSEPNTEPNMLGYNVDNNTHPTTSHHNVEEKPFIMSIHDRNLFSGEEYNYDMFNSGNNPINISDSTNSMDSLTSNNHSPYNDKNDLYSGIDLINDALSGNHIDIYDEMLKRKENELFGTKHHTKHTNTYNVAKPARDDPITNQINLFHKWLDRHRDMCEKWKNNHERLPKLKELWENETHSGDINSGIPSGNHVLNTDVSIQIDMDNPKTKNEITNMDTNPDKSTMDTILDDLEKYNEPYYYDFYEDDIIYHDVDVEKSSMDDIYVDHNNVTNNNMDVPTKMHIEMNIVNNKKEIFEEEYPISDIWNI</sequence>
<evidence type="ECO:0000259" key="4">
    <source>
        <dbReference type="Pfam" id="PF15445"/>
    </source>
</evidence>
<dbReference type="Pfam" id="PF05424">
    <property type="entry name" value="Duffy_binding"/>
    <property type="match status" value="3"/>
</dbReference>
<dbReference type="VEuPathDB" id="PlasmoDB:PF3D7_1240300"/>
<feature type="compositionally biased region" description="Acidic residues" evidence="1">
    <location>
        <begin position="1236"/>
        <end position="1253"/>
    </location>
</feature>
<feature type="domain" description="Duffy-binding-like" evidence="2">
    <location>
        <begin position="593"/>
        <end position="737"/>
    </location>
</feature>
<dbReference type="GO" id="GO:0016020">
    <property type="term" value="C:membrane"/>
    <property type="evidence" value="ECO:0007669"/>
    <property type="project" value="InterPro"/>
</dbReference>
<dbReference type="VEuPathDB" id="PlasmoDB:PfNF54_120044700"/>
<dbReference type="Pfam" id="PF18562">
    <property type="entry name" value="CIDR1_gamma"/>
    <property type="match status" value="1"/>
</dbReference>
<dbReference type="VEuPathDB" id="PlasmoDB:PfSD01_080038100"/>
<evidence type="ECO:0000259" key="6">
    <source>
        <dbReference type="Pfam" id="PF18562"/>
    </source>
</evidence>
<accession>Q26033</accession>
<dbReference type="InterPro" id="IPR029210">
    <property type="entry name" value="PfEMP1_NTS"/>
</dbReference>
<feature type="compositionally biased region" description="Low complexity" evidence="1">
    <location>
        <begin position="1394"/>
        <end position="1404"/>
    </location>
</feature>
<dbReference type="Pfam" id="PF22672">
    <property type="entry name" value="DBL_C"/>
    <property type="match status" value="2"/>
</dbReference>
<feature type="region of interest" description="Disordered" evidence="1">
    <location>
        <begin position="1125"/>
        <end position="1156"/>
    </location>
</feature>
<dbReference type="InterPro" id="IPR008602">
    <property type="entry name" value="Duffy-antigen-binding"/>
</dbReference>
<dbReference type="FunFam" id="1.20.58.830:FF:000001">
    <property type="entry name" value="Erythrocyte membrane protein 1, PfEMP1"/>
    <property type="match status" value="1"/>
</dbReference>
<dbReference type="VEuPathDB" id="PlasmoDB:PfML01_000058900"/>
<dbReference type="VEuPathDB" id="PlasmoDB:Pf7G8-2_000196500"/>
<feature type="region of interest" description="Disordered" evidence="1">
    <location>
        <begin position="1205"/>
        <end position="1278"/>
    </location>
</feature>
<gene>
    <name evidence="9" type="primary">var-2</name>
</gene>
<dbReference type="InterPro" id="IPR049158">
    <property type="entry name" value="PfEMP1_CIDRalpha1_dom"/>
</dbReference>
<evidence type="ECO:0000259" key="2">
    <source>
        <dbReference type="Pfam" id="PF03011"/>
    </source>
</evidence>
<evidence type="ECO:0000259" key="8">
    <source>
        <dbReference type="Pfam" id="PF22672"/>
    </source>
</evidence>
<feature type="domain" description="Duffy-antigen binding" evidence="3">
    <location>
        <begin position="852"/>
        <end position="1022"/>
    </location>
</feature>
<dbReference type="Gene3D" id="1.10.1900.40">
    <property type="entry name" value="Acidic terminal segments, variant surface antigen of PfEMP1"/>
    <property type="match status" value="2"/>
</dbReference>
<dbReference type="VEuPathDB" id="PlasmoDB:PF3D7_0412900"/>
<evidence type="ECO:0000259" key="7">
    <source>
        <dbReference type="Pfam" id="PF21807"/>
    </source>
</evidence>
<feature type="domain" description="Duffy-binding-like" evidence="2">
    <location>
        <begin position="1916"/>
        <end position="2061"/>
    </location>
</feature>
<dbReference type="VEuPathDB" id="PlasmoDB:PfNF166_070016800"/>
<dbReference type="VEuPathDB" id="PlasmoDB:PfGA01_000006900"/>
<dbReference type="VEuPathDB" id="PlasmoDB:PfGA01_070015600"/>
<dbReference type="VEuPathDB" id="PlasmoDB:PfKH01_040026100"/>
<dbReference type="VEuPathDB" id="PlasmoDB:PfGB4_070017900"/>
<dbReference type="SUPFAM" id="SSF140924">
    <property type="entry name" value="Duffy binding domain-like"/>
    <property type="match status" value="5"/>
</dbReference>
<dbReference type="VEuPathDB" id="PlasmoDB:PfKE01_040027600"/>
<dbReference type="FunFam" id="1.10.1900.40:FF:000002">
    <property type="entry name" value="Erythrocyte membrane protein 1, PfEMP1"/>
    <property type="match status" value="1"/>
</dbReference>
<feature type="region of interest" description="Disordered" evidence="1">
    <location>
        <begin position="1370"/>
        <end position="1408"/>
    </location>
</feature>
<dbReference type="VEuPathDB" id="PlasmoDB:PfNF166_120007200"/>
<feature type="compositionally biased region" description="Basic and acidic residues" evidence="1">
    <location>
        <begin position="2107"/>
        <end position="2124"/>
    </location>
</feature>
<dbReference type="VEuPathDB" id="PlasmoDB:PfKH01_050005400"/>
<feature type="domain" description="Duffy-binding-like" evidence="8">
    <location>
        <begin position="1655"/>
        <end position="1801"/>
    </location>
</feature>
<feature type="domain" description="Plasmodium falciparum erythrocyte membrane protein-1 N-terminal segment" evidence="5">
    <location>
        <begin position="18"/>
        <end position="53"/>
    </location>
</feature>
<organism evidence="9">
    <name type="scientific">Plasmodium falciparum</name>
    <name type="common">malaria parasite P. falciparum</name>
    <dbReference type="NCBI Taxonomy" id="5833"/>
    <lineage>
        <taxon>Eukaryota</taxon>
        <taxon>Sar</taxon>
        <taxon>Alveolata</taxon>
        <taxon>Apicomplexa</taxon>
        <taxon>Aconoidasida</taxon>
        <taxon>Haemosporida</taxon>
        <taxon>Plasmodiidae</taxon>
        <taxon>Plasmodium</taxon>
        <taxon>Plasmodium (Laverania)</taxon>
    </lineage>
</organism>
<evidence type="ECO:0000256" key="1">
    <source>
        <dbReference type="SAM" id="MobiDB-lite"/>
    </source>
</evidence>
<dbReference type="Gene3D" id="1.20.1310.20">
    <property type="entry name" value="Duffy-antigen binding domain"/>
    <property type="match status" value="3"/>
</dbReference>
<feature type="domain" description="PfEMP1 CIDRalpha1" evidence="7">
    <location>
        <begin position="525"/>
        <end position="578"/>
    </location>
</feature>
<dbReference type="InterPro" id="IPR029211">
    <property type="entry name" value="PfEMP1_ATS"/>
</dbReference>
<dbReference type="Pfam" id="PF03011">
    <property type="entry name" value="PFEMP"/>
    <property type="match status" value="2"/>
</dbReference>
<dbReference type="InterPro" id="IPR042202">
    <property type="entry name" value="Duffy-ag-bd_sf"/>
</dbReference>
<dbReference type="EMBL" id="L40609">
    <property type="protein sequence ID" value="AAA75398.1"/>
    <property type="molecule type" value="Genomic_DNA"/>
</dbReference>
<dbReference type="Gene3D" id="1.20.58.1930">
    <property type="match status" value="2"/>
</dbReference>
<evidence type="ECO:0000313" key="9">
    <source>
        <dbReference type="EMBL" id="AAA75398.1"/>
    </source>
</evidence>
<feature type="compositionally biased region" description="Basic and acidic residues" evidence="1">
    <location>
        <begin position="770"/>
        <end position="783"/>
    </location>
</feature>
<feature type="domain" description="Duffy-antigen binding" evidence="3">
    <location>
        <begin position="1350"/>
        <end position="1586"/>
    </location>
</feature>
<evidence type="ECO:0000259" key="3">
    <source>
        <dbReference type="Pfam" id="PF05424"/>
    </source>
</evidence>
<dbReference type="FunFam" id="1.20.1310.20:FF:000001">
    <property type="entry name" value="Erythrocyte membrane protein 1, PfEMP1"/>
    <property type="match status" value="1"/>
</dbReference>
<dbReference type="FunFam" id="1.20.58.1930:FF:000001">
    <property type="entry name" value="Erythrocyte membrane protein 1, PfEMP1"/>
    <property type="match status" value="1"/>
</dbReference>